<keyword evidence="6" id="KW-0539">Nucleus</keyword>
<accession>A0A553I986</accession>
<organism evidence="7 8">
    <name type="scientific">Xylaria flabelliformis</name>
    <dbReference type="NCBI Taxonomy" id="2512241"/>
    <lineage>
        <taxon>Eukaryota</taxon>
        <taxon>Fungi</taxon>
        <taxon>Dikarya</taxon>
        <taxon>Ascomycota</taxon>
        <taxon>Pezizomycotina</taxon>
        <taxon>Sordariomycetes</taxon>
        <taxon>Xylariomycetidae</taxon>
        <taxon>Xylariales</taxon>
        <taxon>Xylariaceae</taxon>
        <taxon>Xylaria</taxon>
    </lineage>
</organism>
<keyword evidence="4" id="KW-0238">DNA-binding</keyword>
<proteinExistence type="predicted"/>
<dbReference type="AlphaFoldDB" id="A0A553I986"/>
<evidence type="ECO:0000256" key="5">
    <source>
        <dbReference type="ARBA" id="ARBA00023163"/>
    </source>
</evidence>
<dbReference type="EMBL" id="VFLP01000008">
    <property type="protein sequence ID" value="TRX96775.1"/>
    <property type="molecule type" value="Genomic_DNA"/>
</dbReference>
<evidence type="ECO:0000256" key="1">
    <source>
        <dbReference type="ARBA" id="ARBA00022723"/>
    </source>
</evidence>
<dbReference type="GO" id="GO:0046872">
    <property type="term" value="F:metal ion binding"/>
    <property type="evidence" value="ECO:0007669"/>
    <property type="project" value="UniProtKB-KW"/>
</dbReference>
<keyword evidence="2" id="KW-0862">Zinc</keyword>
<gene>
    <name evidence="7" type="ORF">FHL15_002081</name>
</gene>
<keyword evidence="8" id="KW-1185">Reference proteome</keyword>
<evidence type="ECO:0000313" key="8">
    <source>
        <dbReference type="Proteomes" id="UP000319160"/>
    </source>
</evidence>
<evidence type="ECO:0000313" key="7">
    <source>
        <dbReference type="EMBL" id="TRX96775.1"/>
    </source>
</evidence>
<keyword evidence="3" id="KW-0805">Transcription regulation</keyword>
<keyword evidence="5" id="KW-0804">Transcription</keyword>
<dbReference type="PANTHER" id="PTHR36206">
    <property type="entry name" value="ASPERCRYPTIN BIOSYNTHESIS CLUSTER-SPECIFIC TRANSCRIPTION REGULATOR ATNN-RELATED"/>
    <property type="match status" value="1"/>
</dbReference>
<reference evidence="8" key="1">
    <citation type="submission" date="2019-06" db="EMBL/GenBank/DDBJ databases">
        <title>Draft genome sequence of the griseofulvin-producing fungus Xylaria cubensis strain G536.</title>
        <authorList>
            <person name="Mead M.E."/>
            <person name="Raja H.A."/>
            <person name="Steenwyk J.L."/>
            <person name="Knowles S.L."/>
            <person name="Oberlies N.H."/>
            <person name="Rokas A."/>
        </authorList>
    </citation>
    <scope>NUCLEOTIDE SEQUENCE [LARGE SCALE GENOMIC DNA]</scope>
    <source>
        <strain evidence="8">G536</strain>
    </source>
</reference>
<evidence type="ECO:0000256" key="2">
    <source>
        <dbReference type="ARBA" id="ARBA00022833"/>
    </source>
</evidence>
<evidence type="ECO:0000256" key="6">
    <source>
        <dbReference type="ARBA" id="ARBA00023242"/>
    </source>
</evidence>
<dbReference type="OrthoDB" id="2593732at2759"/>
<evidence type="ECO:0000256" key="3">
    <source>
        <dbReference type="ARBA" id="ARBA00023015"/>
    </source>
</evidence>
<dbReference type="GO" id="GO:0003677">
    <property type="term" value="F:DNA binding"/>
    <property type="evidence" value="ECO:0007669"/>
    <property type="project" value="UniProtKB-KW"/>
</dbReference>
<name>A0A553I986_9PEZI</name>
<keyword evidence="1" id="KW-0479">Metal-binding</keyword>
<dbReference type="STRING" id="2512241.A0A553I986"/>
<evidence type="ECO:0008006" key="9">
    <source>
        <dbReference type="Google" id="ProtNLM"/>
    </source>
</evidence>
<sequence>MPITLDRSTRALSHAPLHTPAQNALVELKIELPRTNVAEVRSYRFFLEVVAPSLAGVFDGDFWLSEIPRACFVDRAIWHAVVSLGAVYETYLFGHQSRQPSAAQHNSIEFVLQQSNFAIKALISSASIEIEKWRTLTASVLFTHICSLQSNHDQAFMHLSAGNKIIQAMLVDGRNKRLNPAFPYTPNPSIGEGPRMFSPSSKTPVSLDTLQVIIANLESHRQALDCGGLIYETKQNHNFNMWLSYREPLTGPSRINASCTINEDIINANRAAESLFYGLILYSQKHSDKLAAVVGKGDVASLQALISGQEPYRRCYTRLHTFYRTCTLEMETDTRTSSTANLPNTATKALLSLRLFLATMRLLLLRNPDSPLQHITQPYIRSQFEDILCTAEKILQFDNINNTSFIPTPSTTQPLYMVAHSGFPQSLRRSAVRLLRKYPRCDGVWDTAFSAALADLMMRQEKECATCKEGQNKGNYQDGEEDDKEVEALDRVYRYKVVFQGVRTAVIVSQTWRDFLAGVPEKRSLLSW</sequence>
<dbReference type="Proteomes" id="UP000319160">
    <property type="component" value="Unassembled WGS sequence"/>
</dbReference>
<comment type="caution">
    <text evidence="7">The sequence shown here is derived from an EMBL/GenBank/DDBJ whole genome shotgun (WGS) entry which is preliminary data.</text>
</comment>
<evidence type="ECO:0000256" key="4">
    <source>
        <dbReference type="ARBA" id="ARBA00023125"/>
    </source>
</evidence>
<dbReference type="PANTHER" id="PTHR36206:SF12">
    <property type="entry name" value="ASPERCRYPTIN BIOSYNTHESIS CLUSTER-SPECIFIC TRANSCRIPTION REGULATOR ATNN-RELATED"/>
    <property type="match status" value="1"/>
</dbReference>
<dbReference type="InterPro" id="IPR052360">
    <property type="entry name" value="Transcr_Regulatory_Proteins"/>
</dbReference>
<protein>
    <recommendedName>
        <fullName evidence="9">Transcription factor domain-containing protein</fullName>
    </recommendedName>
</protein>